<evidence type="ECO:0000313" key="1">
    <source>
        <dbReference type="EMBL" id="CAH3043818.1"/>
    </source>
</evidence>
<proteinExistence type="predicted"/>
<comment type="caution">
    <text evidence="1">The sequence shown here is derived from an EMBL/GenBank/DDBJ whole genome shotgun (WGS) entry which is preliminary data.</text>
</comment>
<evidence type="ECO:0008006" key="3">
    <source>
        <dbReference type="Google" id="ProtNLM"/>
    </source>
</evidence>
<dbReference type="Proteomes" id="UP001159428">
    <property type="component" value="Unassembled WGS sequence"/>
</dbReference>
<dbReference type="AlphaFoldDB" id="A0AAU9W1I8"/>
<evidence type="ECO:0000313" key="2">
    <source>
        <dbReference type="Proteomes" id="UP001159428"/>
    </source>
</evidence>
<sequence length="68" mass="7704">MTLDLIITNVFNCRAGELTVVIDYHACIEYLAKYPSKSGPRSSIMKSAFNSTFRNCNIESNPTKLMKR</sequence>
<reference evidence="1 2" key="1">
    <citation type="submission" date="2022-05" db="EMBL/GenBank/DDBJ databases">
        <authorList>
            <consortium name="Genoscope - CEA"/>
            <person name="William W."/>
        </authorList>
    </citation>
    <scope>NUCLEOTIDE SEQUENCE [LARGE SCALE GENOMIC DNA]</scope>
</reference>
<keyword evidence="2" id="KW-1185">Reference proteome</keyword>
<accession>A0AAU9W1I8</accession>
<dbReference type="EMBL" id="CALNXJ010000007">
    <property type="protein sequence ID" value="CAH3043818.1"/>
    <property type="molecule type" value="Genomic_DNA"/>
</dbReference>
<name>A0AAU9W1I8_9CNID</name>
<gene>
    <name evidence="1" type="ORF">PMEA_00031742</name>
</gene>
<protein>
    <recommendedName>
        <fullName evidence="3">Reverse transcriptase RNase H-like domain-containing protein</fullName>
    </recommendedName>
</protein>
<organism evidence="1 2">
    <name type="scientific">Pocillopora meandrina</name>
    <dbReference type="NCBI Taxonomy" id="46732"/>
    <lineage>
        <taxon>Eukaryota</taxon>
        <taxon>Metazoa</taxon>
        <taxon>Cnidaria</taxon>
        <taxon>Anthozoa</taxon>
        <taxon>Hexacorallia</taxon>
        <taxon>Scleractinia</taxon>
        <taxon>Astrocoeniina</taxon>
        <taxon>Pocilloporidae</taxon>
        <taxon>Pocillopora</taxon>
    </lineage>
</organism>